<protein>
    <recommendedName>
        <fullName evidence="8">DNA gyrase subunit A</fullName>
        <ecNumber evidence="8">5.6.2.2</ecNumber>
    </recommendedName>
</protein>
<dbReference type="InterPro" id="IPR005743">
    <property type="entry name" value="GyrA"/>
</dbReference>
<dbReference type="GO" id="GO:0034335">
    <property type="term" value="F:DNA negative supercoiling activity"/>
    <property type="evidence" value="ECO:0007669"/>
    <property type="project" value="UniProtKB-ARBA"/>
</dbReference>
<dbReference type="GO" id="GO:0005524">
    <property type="term" value="F:ATP binding"/>
    <property type="evidence" value="ECO:0007669"/>
    <property type="project" value="UniProtKB-UniRule"/>
</dbReference>
<evidence type="ECO:0000256" key="7">
    <source>
        <dbReference type="ARBA" id="ARBA00023235"/>
    </source>
</evidence>
<dbReference type="Gene3D" id="2.120.10.90">
    <property type="entry name" value="DNA gyrase/topoisomerase IV, subunit A, C-terminal"/>
    <property type="match status" value="1"/>
</dbReference>
<dbReference type="EMBL" id="QFQD01000082">
    <property type="protein sequence ID" value="PZQ79595.1"/>
    <property type="molecule type" value="Genomic_DNA"/>
</dbReference>
<feature type="short sequence motif" description="GyrA-box" evidence="8">
    <location>
        <begin position="554"/>
        <end position="560"/>
    </location>
</feature>
<dbReference type="Pfam" id="PF03989">
    <property type="entry name" value="DNA_gyraseA_C"/>
    <property type="match status" value="6"/>
</dbReference>
<dbReference type="NCBIfam" id="NF004044">
    <property type="entry name" value="PRK05561.1"/>
    <property type="match status" value="1"/>
</dbReference>
<dbReference type="Pfam" id="PF00521">
    <property type="entry name" value="DNA_topoisoIV"/>
    <property type="match status" value="1"/>
</dbReference>
<evidence type="ECO:0000256" key="6">
    <source>
        <dbReference type="ARBA" id="ARBA00023125"/>
    </source>
</evidence>
<organism evidence="11 12">
    <name type="scientific">Ancylobacter novellus</name>
    <name type="common">Thiobacillus novellus</name>
    <dbReference type="NCBI Taxonomy" id="921"/>
    <lineage>
        <taxon>Bacteria</taxon>
        <taxon>Pseudomonadati</taxon>
        <taxon>Pseudomonadota</taxon>
        <taxon>Alphaproteobacteria</taxon>
        <taxon>Hyphomicrobiales</taxon>
        <taxon>Xanthobacteraceae</taxon>
        <taxon>Ancylobacter</taxon>
    </lineage>
</organism>
<dbReference type="GO" id="GO:0006265">
    <property type="term" value="P:DNA topological change"/>
    <property type="evidence" value="ECO:0007669"/>
    <property type="project" value="UniProtKB-UniRule"/>
</dbReference>
<comment type="subunit">
    <text evidence="8">Heterotetramer, composed of two GyrA and two GyrB chains. In the heterotetramer, GyrA contains the active site tyrosine that forms a transient covalent intermediate with DNA, while GyrB binds cofactors and catalyzes ATP hydrolysis.</text>
</comment>
<dbReference type="NCBIfam" id="NF004043">
    <property type="entry name" value="PRK05560.1"/>
    <property type="match status" value="1"/>
</dbReference>
<reference evidence="11 12" key="1">
    <citation type="submission" date="2017-08" db="EMBL/GenBank/DDBJ databases">
        <title>Infants hospitalized years apart are colonized by the same room-sourced microbial strains.</title>
        <authorList>
            <person name="Brooks B."/>
            <person name="Olm M.R."/>
            <person name="Firek B.A."/>
            <person name="Baker R."/>
            <person name="Thomas B.C."/>
            <person name="Morowitz M.J."/>
            <person name="Banfield J.F."/>
        </authorList>
    </citation>
    <scope>NUCLEOTIDE SEQUENCE [LARGE SCALE GENOMIC DNA]</scope>
    <source>
        <strain evidence="11">S2_005_001_R2_27</strain>
    </source>
</reference>
<dbReference type="FunFam" id="3.90.199.10:FF:000001">
    <property type="entry name" value="DNA gyrase subunit A"/>
    <property type="match status" value="1"/>
</dbReference>
<evidence type="ECO:0000256" key="2">
    <source>
        <dbReference type="ARBA" id="ARBA00008263"/>
    </source>
</evidence>
<dbReference type="InterPro" id="IPR035516">
    <property type="entry name" value="Gyrase/topoIV_suA_C"/>
</dbReference>
<comment type="subcellular location">
    <subcellularLocation>
        <location evidence="8">Cytoplasm</location>
    </subcellularLocation>
</comment>
<keyword evidence="4 8" id="KW-0067">ATP-binding</keyword>
<gene>
    <name evidence="8" type="primary">gyrA</name>
    <name evidence="11" type="ORF">DI549_19620</name>
</gene>
<dbReference type="EC" id="5.6.2.2" evidence="8"/>
<evidence type="ECO:0000256" key="4">
    <source>
        <dbReference type="ARBA" id="ARBA00022840"/>
    </source>
</evidence>
<dbReference type="GO" id="GO:0009330">
    <property type="term" value="C:DNA topoisomerase type II (double strand cut, ATP-hydrolyzing) complex"/>
    <property type="evidence" value="ECO:0007669"/>
    <property type="project" value="TreeGrafter"/>
</dbReference>
<keyword evidence="6 8" id="KW-0238">DNA-binding</keyword>
<comment type="miscellaneous">
    <text evidence="8">Few gyrases are as efficient as E.coli at forming negative supercoils. Not all organisms have 2 type II topoisomerases; in organisms with a single type II topoisomerase this enzyme also has to decatenate newly replicated chromosomes.</text>
</comment>
<evidence type="ECO:0000256" key="5">
    <source>
        <dbReference type="ARBA" id="ARBA00023029"/>
    </source>
</evidence>
<dbReference type="InterPro" id="IPR050220">
    <property type="entry name" value="Type_II_DNA_Topoisomerases"/>
</dbReference>
<dbReference type="HAMAP" id="MF_01897">
    <property type="entry name" value="GyrA"/>
    <property type="match status" value="1"/>
</dbReference>
<comment type="catalytic activity">
    <reaction evidence="1 8 9">
        <text>ATP-dependent breakage, passage and rejoining of double-stranded DNA.</text>
        <dbReference type="EC" id="5.6.2.2"/>
    </reaction>
</comment>
<dbReference type="InterPro" id="IPR013757">
    <property type="entry name" value="Topo_IIA_A_a_sf"/>
</dbReference>
<dbReference type="PANTHER" id="PTHR43493">
    <property type="entry name" value="DNA GYRASE/TOPOISOMERASE SUBUNIT A"/>
    <property type="match status" value="1"/>
</dbReference>
<accession>A0A2W5QX84</accession>
<dbReference type="PROSITE" id="PS52040">
    <property type="entry name" value="TOPO_IIA"/>
    <property type="match status" value="1"/>
</dbReference>
<dbReference type="Gene3D" id="1.10.268.10">
    <property type="entry name" value="Topoisomerase, domain 3"/>
    <property type="match status" value="1"/>
</dbReference>
<keyword evidence="8" id="KW-0963">Cytoplasm</keyword>
<dbReference type="SUPFAM" id="SSF101904">
    <property type="entry name" value="GyrA/ParC C-terminal domain-like"/>
    <property type="match status" value="1"/>
</dbReference>
<dbReference type="AlphaFoldDB" id="A0A2W5QX84"/>
<evidence type="ECO:0000259" key="10">
    <source>
        <dbReference type="PROSITE" id="PS52040"/>
    </source>
</evidence>
<dbReference type="Gene3D" id="3.90.199.10">
    <property type="entry name" value="Topoisomerase II, domain 5"/>
    <property type="match status" value="1"/>
</dbReference>
<keyword evidence="7 8" id="KW-0413">Isomerase</keyword>
<dbReference type="Proteomes" id="UP000248887">
    <property type="component" value="Unassembled WGS sequence"/>
</dbReference>
<dbReference type="CDD" id="cd00187">
    <property type="entry name" value="TOP4c"/>
    <property type="match status" value="1"/>
</dbReference>
<dbReference type="PANTHER" id="PTHR43493:SF5">
    <property type="entry name" value="DNA GYRASE SUBUNIT A, CHLOROPLASTIC_MITOCHONDRIAL"/>
    <property type="match status" value="1"/>
</dbReference>
<dbReference type="FunFam" id="1.10.268.10:FF:000001">
    <property type="entry name" value="DNA gyrase subunit A"/>
    <property type="match status" value="1"/>
</dbReference>
<dbReference type="InterPro" id="IPR013760">
    <property type="entry name" value="Topo_IIA-like_dom_sf"/>
</dbReference>
<dbReference type="Gene3D" id="3.30.1360.40">
    <property type="match status" value="1"/>
</dbReference>
<dbReference type="GO" id="GO:0005737">
    <property type="term" value="C:cytoplasm"/>
    <property type="evidence" value="ECO:0007669"/>
    <property type="project" value="UniProtKB-SubCell"/>
</dbReference>
<comment type="caution">
    <text evidence="11">The sequence shown here is derived from an EMBL/GenBank/DDBJ whole genome shotgun (WGS) entry which is preliminary data.</text>
</comment>
<sequence>MKPEGGGPSDIRPVSITEELSRSYLDYAMSVIVSRALPDVRDGLKPVHRRILFSMAENNYTPERPYNKSARVTGDTMGKYHPHGNQAIYDALVRLAQDFSMRLPLIDGQGNFGSVDGDPPAAERYTEVRLAKPAMTLLDDLDKDTVDFQENYDGREQEPTVLPARIPNLLVNGAGGIAVGMATNIPPHNLGEVVDACVALIDDPELDVERLLDYIQGPDFPTGAFILGRSGIRQAYMTGRGSVVMRSRATIEELRKDRDAIIVTAIPYQVNKATMIERIAELVREKRLEGIAEIRDESSREGLRVVFEIKRDAQADVVLNNLYRMTALQTSFGVNMVALNGGRPALMTLLDLLTAFVAFREDVVSRRTKFLLRKARDRAHVLVGLAIAVANIDEIIHTIRTSPDPATAREALMTRHWPAMDVAPLIALIDDPRHLLAEDGTYRLSAEQARAILELRLQRLTALGRDEVADELDKIAVEIREYLDILGSRERIRGIVKDELLAVKAEFGTERKTEIIEAEGDFEDEDLIAREDMVVTVSHAGYVKRVPLSTYRAQRRGGKGRSAMQTRDEDFVTRLFVASTHAPVLFFSSKGQVYKLKVWRLPIAAPQARGKALVNILPLDADERITSIMALPDEETWSRLQIMFATTGGTVRRNELSDFTNVNRNGKIAMKLEEGEAIADVQLCTEEDDVLLTSARGQCIRFPVTEVRVFKGRDSMGVRGIQLEEGDKLISMAIIRHIEASAEERAAYIKLANAVRRAQNGAENGADEAESVTEADAEEAVAVPADIDQARYVEMGAAEQFILTVSENGYGKRTSSFEYRTTRRGGKGIVAMAVNERNGPLVASFPIEESDQIMLVTDGGQLIRCPVNGIRIVGRGSQGVIVFDTAADEKVVSVERVTEEEGEEADEGSES</sequence>
<dbReference type="SMART" id="SM00434">
    <property type="entry name" value="TOP4c"/>
    <property type="match status" value="1"/>
</dbReference>
<evidence type="ECO:0000313" key="11">
    <source>
        <dbReference type="EMBL" id="PZQ79595.1"/>
    </source>
</evidence>
<proteinExistence type="inferred from homology"/>
<dbReference type="InterPro" id="IPR002205">
    <property type="entry name" value="Topo_IIA_dom_A"/>
</dbReference>
<dbReference type="GO" id="GO:0005694">
    <property type="term" value="C:chromosome"/>
    <property type="evidence" value="ECO:0007669"/>
    <property type="project" value="InterPro"/>
</dbReference>
<evidence type="ECO:0000256" key="3">
    <source>
        <dbReference type="ARBA" id="ARBA00022741"/>
    </source>
</evidence>
<name>A0A2W5QX84_ANCNO</name>
<dbReference type="GO" id="GO:0006261">
    <property type="term" value="P:DNA-templated DNA replication"/>
    <property type="evidence" value="ECO:0007669"/>
    <property type="project" value="UniProtKB-UniRule"/>
</dbReference>
<keyword evidence="3 8" id="KW-0547">Nucleotide-binding</keyword>
<dbReference type="GO" id="GO:0003677">
    <property type="term" value="F:DNA binding"/>
    <property type="evidence" value="ECO:0007669"/>
    <property type="project" value="UniProtKB-UniRule"/>
</dbReference>
<feature type="active site" description="O-(5'-phospho-DNA)-tyrosine intermediate" evidence="8 9">
    <location>
        <position position="125"/>
    </location>
</feature>
<evidence type="ECO:0000313" key="12">
    <source>
        <dbReference type="Proteomes" id="UP000248887"/>
    </source>
</evidence>
<keyword evidence="5 8" id="KW-0799">Topoisomerase</keyword>
<dbReference type="NCBIfam" id="TIGR01063">
    <property type="entry name" value="gyrA"/>
    <property type="match status" value="1"/>
</dbReference>
<evidence type="ECO:0000256" key="9">
    <source>
        <dbReference type="PROSITE-ProRule" id="PRU01384"/>
    </source>
</evidence>
<dbReference type="SUPFAM" id="SSF56719">
    <property type="entry name" value="Type II DNA topoisomerase"/>
    <property type="match status" value="1"/>
</dbReference>
<dbReference type="InterPro" id="IPR006691">
    <property type="entry name" value="GyrA/parC_rep"/>
</dbReference>
<evidence type="ECO:0000256" key="1">
    <source>
        <dbReference type="ARBA" id="ARBA00000185"/>
    </source>
</evidence>
<comment type="function">
    <text evidence="8">A type II topoisomerase that negatively supercoils closed circular double-stranded (ds) DNA in an ATP-dependent manner to modulate DNA topology and maintain chromosomes in an underwound state. Negative supercoiling favors strand separation, and DNA replication, transcription, recombination and repair, all of which involve strand separation. Also able to catalyze the interconversion of other topological isomers of dsDNA rings, including catenanes and knotted rings. Type II topoisomerases break and join 2 DNA strands simultaneously in an ATP-dependent manner.</text>
</comment>
<dbReference type="FunFam" id="3.30.1360.40:FF:000002">
    <property type="entry name" value="DNA gyrase subunit A"/>
    <property type="match status" value="1"/>
</dbReference>
<comment type="similarity">
    <text evidence="2 8">Belongs to the type II topoisomerase GyrA/ParC subunit family.</text>
</comment>
<feature type="domain" description="Topo IIA-type catalytic" evidence="10">
    <location>
        <begin position="37"/>
        <end position="527"/>
    </location>
</feature>
<evidence type="ECO:0000256" key="8">
    <source>
        <dbReference type="HAMAP-Rule" id="MF_01897"/>
    </source>
</evidence>
<dbReference type="InterPro" id="IPR013758">
    <property type="entry name" value="Topo_IIA_A/C_ab"/>
</dbReference>